<keyword evidence="2" id="KW-0813">Transport</keyword>
<sequence>MGVVVNRTICGIISMTFLSLSKAITIGGAFFLYGTITTIGWIFFFIVLPERRGKTWEEMEVSFDSCFRAKPRPMV</sequence>
<accession>A0AAE1JSL4</accession>
<dbReference type="Pfam" id="PF00083">
    <property type="entry name" value="Sugar_tr"/>
    <property type="match status" value="1"/>
</dbReference>
<protein>
    <submittedName>
        <fullName evidence="7">Uncharacterized protein</fullName>
    </submittedName>
</protein>
<evidence type="ECO:0000256" key="5">
    <source>
        <dbReference type="ARBA" id="ARBA00023136"/>
    </source>
</evidence>
<evidence type="ECO:0000256" key="4">
    <source>
        <dbReference type="ARBA" id="ARBA00022989"/>
    </source>
</evidence>
<dbReference type="InterPro" id="IPR050814">
    <property type="entry name" value="Myo-inositol_Transporter"/>
</dbReference>
<evidence type="ECO:0000256" key="6">
    <source>
        <dbReference type="SAM" id="Phobius"/>
    </source>
</evidence>
<keyword evidence="3 6" id="KW-0812">Transmembrane</keyword>
<evidence type="ECO:0000256" key="2">
    <source>
        <dbReference type="ARBA" id="ARBA00022448"/>
    </source>
</evidence>
<comment type="subcellular location">
    <subcellularLocation>
        <location evidence="1">Membrane</location>
    </subcellularLocation>
</comment>
<evidence type="ECO:0000313" key="7">
    <source>
        <dbReference type="EMBL" id="KAK4258574.1"/>
    </source>
</evidence>
<evidence type="ECO:0000256" key="1">
    <source>
        <dbReference type="ARBA" id="ARBA00004370"/>
    </source>
</evidence>
<feature type="transmembrane region" description="Helical" evidence="6">
    <location>
        <begin position="24"/>
        <end position="48"/>
    </location>
</feature>
<organism evidence="7 8">
    <name type="scientific">Acacia crassicarpa</name>
    <name type="common">northern wattle</name>
    <dbReference type="NCBI Taxonomy" id="499986"/>
    <lineage>
        <taxon>Eukaryota</taxon>
        <taxon>Viridiplantae</taxon>
        <taxon>Streptophyta</taxon>
        <taxon>Embryophyta</taxon>
        <taxon>Tracheophyta</taxon>
        <taxon>Spermatophyta</taxon>
        <taxon>Magnoliopsida</taxon>
        <taxon>eudicotyledons</taxon>
        <taxon>Gunneridae</taxon>
        <taxon>Pentapetalae</taxon>
        <taxon>rosids</taxon>
        <taxon>fabids</taxon>
        <taxon>Fabales</taxon>
        <taxon>Fabaceae</taxon>
        <taxon>Caesalpinioideae</taxon>
        <taxon>mimosoid clade</taxon>
        <taxon>Acacieae</taxon>
        <taxon>Acacia</taxon>
    </lineage>
</organism>
<dbReference type="AlphaFoldDB" id="A0AAE1JSL4"/>
<keyword evidence="4 6" id="KW-1133">Transmembrane helix</keyword>
<reference evidence="7" key="1">
    <citation type="submission" date="2023-10" db="EMBL/GenBank/DDBJ databases">
        <title>Chromosome-level genome of the transformable northern wattle, Acacia crassicarpa.</title>
        <authorList>
            <person name="Massaro I."/>
            <person name="Sinha N.R."/>
            <person name="Poethig S."/>
            <person name="Leichty A.R."/>
        </authorList>
    </citation>
    <scope>NUCLEOTIDE SEQUENCE</scope>
    <source>
        <strain evidence="7">Acra3RX</strain>
        <tissue evidence="7">Leaf</tissue>
    </source>
</reference>
<dbReference type="InterPro" id="IPR005828">
    <property type="entry name" value="MFS_sugar_transport-like"/>
</dbReference>
<proteinExistence type="predicted"/>
<keyword evidence="8" id="KW-1185">Reference proteome</keyword>
<dbReference type="InterPro" id="IPR036259">
    <property type="entry name" value="MFS_trans_sf"/>
</dbReference>
<keyword evidence="5 6" id="KW-0472">Membrane</keyword>
<name>A0AAE1JSL4_9FABA</name>
<evidence type="ECO:0000313" key="8">
    <source>
        <dbReference type="Proteomes" id="UP001293593"/>
    </source>
</evidence>
<dbReference type="Proteomes" id="UP001293593">
    <property type="component" value="Unassembled WGS sequence"/>
</dbReference>
<dbReference type="Gene3D" id="1.20.1250.20">
    <property type="entry name" value="MFS general substrate transporter like domains"/>
    <property type="match status" value="1"/>
</dbReference>
<gene>
    <name evidence="7" type="ORF">QN277_005011</name>
</gene>
<dbReference type="GO" id="GO:0016020">
    <property type="term" value="C:membrane"/>
    <property type="evidence" value="ECO:0007669"/>
    <property type="project" value="UniProtKB-SubCell"/>
</dbReference>
<evidence type="ECO:0000256" key="3">
    <source>
        <dbReference type="ARBA" id="ARBA00022692"/>
    </source>
</evidence>
<comment type="caution">
    <text evidence="7">The sequence shown here is derived from an EMBL/GenBank/DDBJ whole genome shotgun (WGS) entry which is preliminary data.</text>
</comment>
<dbReference type="GO" id="GO:0022857">
    <property type="term" value="F:transmembrane transporter activity"/>
    <property type="evidence" value="ECO:0007669"/>
    <property type="project" value="InterPro"/>
</dbReference>
<dbReference type="PANTHER" id="PTHR48020">
    <property type="entry name" value="PROTON MYO-INOSITOL COTRANSPORTER"/>
    <property type="match status" value="1"/>
</dbReference>
<dbReference type="PANTHER" id="PTHR48020:SF49">
    <property type="entry name" value="SUGAR TRANSPORTER"/>
    <property type="match status" value="1"/>
</dbReference>
<dbReference type="EMBL" id="JAWXYG010000011">
    <property type="protein sequence ID" value="KAK4258574.1"/>
    <property type="molecule type" value="Genomic_DNA"/>
</dbReference>